<dbReference type="PANTHER" id="PTHR12176:SF80">
    <property type="entry name" value="EEF1A LYSINE METHYLTRANSFERASE 4"/>
    <property type="match status" value="1"/>
</dbReference>
<name>A0A4T0FIM2_9BASI</name>
<proteinExistence type="inferred from homology"/>
<evidence type="ECO:0000256" key="3">
    <source>
        <dbReference type="ARBA" id="ARBA00022679"/>
    </source>
</evidence>
<dbReference type="Pfam" id="PF13847">
    <property type="entry name" value="Methyltransf_31"/>
    <property type="match status" value="1"/>
</dbReference>
<evidence type="ECO:0000313" key="6">
    <source>
        <dbReference type="Proteomes" id="UP000310189"/>
    </source>
</evidence>
<keyword evidence="6" id="KW-1185">Reference proteome</keyword>
<evidence type="ECO:0000256" key="1">
    <source>
        <dbReference type="ARBA" id="ARBA00008361"/>
    </source>
</evidence>
<dbReference type="InterPro" id="IPR051419">
    <property type="entry name" value="Lys/N-term_MeTrsfase_sf"/>
</dbReference>
<reference evidence="5 6" key="1">
    <citation type="submission" date="2019-03" db="EMBL/GenBank/DDBJ databases">
        <title>Sequencing 23 genomes of Wallemia ichthyophaga.</title>
        <authorList>
            <person name="Gostincar C."/>
        </authorList>
    </citation>
    <scope>NUCLEOTIDE SEQUENCE [LARGE SCALE GENOMIC DNA]</scope>
    <source>
        <strain evidence="5 6">EXF-5753</strain>
    </source>
</reference>
<keyword evidence="3" id="KW-0808">Transferase</keyword>
<evidence type="ECO:0000313" key="5">
    <source>
        <dbReference type="EMBL" id="TIA87194.1"/>
    </source>
</evidence>
<protein>
    <recommendedName>
        <fullName evidence="4">Methyltransferase domain-containing protein</fullName>
    </recommendedName>
</protein>
<dbReference type="AlphaFoldDB" id="A0A4T0FIM2"/>
<dbReference type="EMBL" id="SPNW01000062">
    <property type="protein sequence ID" value="TIA87194.1"/>
    <property type="molecule type" value="Genomic_DNA"/>
</dbReference>
<dbReference type="CDD" id="cd02440">
    <property type="entry name" value="AdoMet_MTases"/>
    <property type="match status" value="1"/>
</dbReference>
<evidence type="ECO:0000259" key="4">
    <source>
        <dbReference type="Pfam" id="PF13847"/>
    </source>
</evidence>
<dbReference type="GO" id="GO:0008168">
    <property type="term" value="F:methyltransferase activity"/>
    <property type="evidence" value="ECO:0007669"/>
    <property type="project" value="UniProtKB-KW"/>
</dbReference>
<comment type="similarity">
    <text evidence="1">Belongs to the methyltransferase superfamily.</text>
</comment>
<keyword evidence="2" id="KW-0489">Methyltransferase</keyword>
<dbReference type="Proteomes" id="UP000310189">
    <property type="component" value="Unassembled WGS sequence"/>
</dbReference>
<dbReference type="InterPro" id="IPR025714">
    <property type="entry name" value="Methyltranfer_dom"/>
</dbReference>
<comment type="caution">
    <text evidence="5">The sequence shown here is derived from an EMBL/GenBank/DDBJ whole genome shotgun (WGS) entry which is preliminary data.</text>
</comment>
<accession>A0A4T0FIM2</accession>
<dbReference type="InterPro" id="IPR029063">
    <property type="entry name" value="SAM-dependent_MTases_sf"/>
</dbReference>
<dbReference type="Gene3D" id="3.40.50.150">
    <property type="entry name" value="Vaccinia Virus protein VP39"/>
    <property type="match status" value="1"/>
</dbReference>
<evidence type="ECO:0000256" key="2">
    <source>
        <dbReference type="ARBA" id="ARBA00022603"/>
    </source>
</evidence>
<dbReference type="OrthoDB" id="411785at2759"/>
<gene>
    <name evidence="5" type="ORF">E3P99_03342</name>
</gene>
<dbReference type="GO" id="GO:0032259">
    <property type="term" value="P:methylation"/>
    <property type="evidence" value="ECO:0007669"/>
    <property type="project" value="UniProtKB-KW"/>
</dbReference>
<dbReference type="PANTHER" id="PTHR12176">
    <property type="entry name" value="SAM-DEPENDENT METHYLTRANSFERASE SUPERFAMILY PROTEIN"/>
    <property type="match status" value="1"/>
</dbReference>
<dbReference type="SUPFAM" id="SSF53335">
    <property type="entry name" value="S-adenosyl-L-methionine-dependent methyltransferases"/>
    <property type="match status" value="1"/>
</dbReference>
<feature type="domain" description="Methyltransferase" evidence="4">
    <location>
        <begin position="47"/>
        <end position="167"/>
    </location>
</feature>
<organism evidence="5 6">
    <name type="scientific">Wallemia hederae</name>
    <dbReference type="NCBI Taxonomy" id="1540922"/>
    <lineage>
        <taxon>Eukaryota</taxon>
        <taxon>Fungi</taxon>
        <taxon>Dikarya</taxon>
        <taxon>Basidiomycota</taxon>
        <taxon>Wallemiomycotina</taxon>
        <taxon>Wallemiomycetes</taxon>
        <taxon>Wallemiales</taxon>
        <taxon>Wallemiaceae</taxon>
        <taxon>Wallemia</taxon>
    </lineage>
</organism>
<sequence>MDLVANKTADYMAQEYWDERYSKDSGEFDWFKKYADIKQHLAPLIPSKEARILMLGCGNSTLSRDMYDDGYTNILNIDYSPVCIEKMAAANESRVGMEWKVMDIRNLDLPDDSFDVAIDKGTMDALLAGVKDPWNPPEEITRDCVSEVKEVQRVLRKNSSSIFIYHTFGQPHFRRQILNTDEENWELTVSEIGDWFSYFLYTLRYKK</sequence>